<organism evidence="2 3">
    <name type="scientific">Candidatus Yanofskybacteria bacterium RIFCSPHIGHO2_01_FULL_45_42</name>
    <dbReference type="NCBI Taxonomy" id="1802671"/>
    <lineage>
        <taxon>Bacteria</taxon>
        <taxon>Candidatus Yanofskyibacteriota</taxon>
    </lineage>
</organism>
<dbReference type="AlphaFoldDB" id="A0A1F8F5S9"/>
<dbReference type="EMBL" id="MGJL01000003">
    <property type="protein sequence ID" value="OGN08507.1"/>
    <property type="molecule type" value="Genomic_DNA"/>
</dbReference>
<reference evidence="2 3" key="1">
    <citation type="journal article" date="2016" name="Nat. Commun.">
        <title>Thousands of microbial genomes shed light on interconnected biogeochemical processes in an aquifer system.</title>
        <authorList>
            <person name="Anantharaman K."/>
            <person name="Brown C.T."/>
            <person name="Hug L.A."/>
            <person name="Sharon I."/>
            <person name="Castelle C.J."/>
            <person name="Probst A.J."/>
            <person name="Thomas B.C."/>
            <person name="Singh A."/>
            <person name="Wilkins M.J."/>
            <person name="Karaoz U."/>
            <person name="Brodie E.L."/>
            <person name="Williams K.H."/>
            <person name="Hubbard S.S."/>
            <person name="Banfield J.F."/>
        </authorList>
    </citation>
    <scope>NUCLEOTIDE SEQUENCE [LARGE SCALE GENOMIC DNA]</scope>
</reference>
<protein>
    <submittedName>
        <fullName evidence="2">Uncharacterized protein</fullName>
    </submittedName>
</protein>
<feature type="compositionally biased region" description="Low complexity" evidence="1">
    <location>
        <begin position="50"/>
        <end position="60"/>
    </location>
</feature>
<feature type="region of interest" description="Disordered" evidence="1">
    <location>
        <begin position="23"/>
        <end position="81"/>
    </location>
</feature>
<accession>A0A1F8F5S9</accession>
<feature type="compositionally biased region" description="Basic and acidic residues" evidence="1">
    <location>
        <begin position="23"/>
        <end position="46"/>
    </location>
</feature>
<evidence type="ECO:0000256" key="1">
    <source>
        <dbReference type="SAM" id="MobiDB-lite"/>
    </source>
</evidence>
<dbReference type="Proteomes" id="UP000178023">
    <property type="component" value="Unassembled WGS sequence"/>
</dbReference>
<sequence>MENQSTIEQEIVQLEQQIAEKRAALGQEKSESQLPPEKEALHEIIGERIQQQTPQYQPRQGGAQPTPGKLQPSQTRPQHDDSALSYVLPELKDRVQELVNLVFNKGLDDGVKEATRSNNPALIDAFHDVLVDELYNMLVERKKLEPVK</sequence>
<evidence type="ECO:0000313" key="2">
    <source>
        <dbReference type="EMBL" id="OGN08507.1"/>
    </source>
</evidence>
<evidence type="ECO:0000313" key="3">
    <source>
        <dbReference type="Proteomes" id="UP000178023"/>
    </source>
</evidence>
<comment type="caution">
    <text evidence="2">The sequence shown here is derived from an EMBL/GenBank/DDBJ whole genome shotgun (WGS) entry which is preliminary data.</text>
</comment>
<gene>
    <name evidence="2" type="ORF">A2750_02160</name>
</gene>
<name>A0A1F8F5S9_9BACT</name>
<proteinExistence type="predicted"/>